<accession>A0A511D583</accession>
<protein>
    <submittedName>
        <fullName evidence="2">Uncharacterized protein</fullName>
    </submittedName>
</protein>
<name>A0A511D583_9PSEU</name>
<organism evidence="2 3">
    <name type="scientific">Pseudonocardia asaccharolytica DSM 44247 = NBRC 16224</name>
    <dbReference type="NCBI Taxonomy" id="1123024"/>
    <lineage>
        <taxon>Bacteria</taxon>
        <taxon>Bacillati</taxon>
        <taxon>Actinomycetota</taxon>
        <taxon>Actinomycetes</taxon>
        <taxon>Pseudonocardiales</taxon>
        <taxon>Pseudonocardiaceae</taxon>
        <taxon>Pseudonocardia</taxon>
    </lineage>
</organism>
<comment type="caution">
    <text evidence="2">The sequence shown here is derived from an EMBL/GenBank/DDBJ whole genome shotgun (WGS) entry which is preliminary data.</text>
</comment>
<evidence type="ECO:0000256" key="1">
    <source>
        <dbReference type="SAM" id="MobiDB-lite"/>
    </source>
</evidence>
<evidence type="ECO:0000313" key="2">
    <source>
        <dbReference type="EMBL" id="GEL19956.1"/>
    </source>
</evidence>
<dbReference type="AlphaFoldDB" id="A0A511D583"/>
<reference evidence="2 3" key="1">
    <citation type="submission" date="2019-07" db="EMBL/GenBank/DDBJ databases">
        <title>Whole genome shotgun sequence of Pseudonocardia asaccharolytica NBRC 16224.</title>
        <authorList>
            <person name="Hosoyama A."/>
            <person name="Uohara A."/>
            <person name="Ohji S."/>
            <person name="Ichikawa N."/>
        </authorList>
    </citation>
    <scope>NUCLEOTIDE SEQUENCE [LARGE SCALE GENOMIC DNA]</scope>
    <source>
        <strain evidence="2 3">NBRC 16224</strain>
    </source>
</reference>
<keyword evidence="3" id="KW-1185">Reference proteome</keyword>
<gene>
    <name evidence="2" type="ORF">PA7_37930</name>
</gene>
<feature type="region of interest" description="Disordered" evidence="1">
    <location>
        <begin position="98"/>
        <end position="173"/>
    </location>
</feature>
<feature type="compositionally biased region" description="Basic residues" evidence="1">
    <location>
        <begin position="161"/>
        <end position="173"/>
    </location>
</feature>
<evidence type="ECO:0000313" key="3">
    <source>
        <dbReference type="Proteomes" id="UP000321328"/>
    </source>
</evidence>
<proteinExistence type="predicted"/>
<dbReference type="EMBL" id="BJVI01000051">
    <property type="protein sequence ID" value="GEL19956.1"/>
    <property type="molecule type" value="Genomic_DNA"/>
</dbReference>
<sequence>MPVLGENVPEPAGAGLLARAHAALIDARLGDLPAGVRAVLELLAVGEPIGVPLLVRLTGHERMRVAHARVMNLFDLLGRIDDAFAGLAATERSPARQDWACAPGSRPRTTGWPRRSGMRAARFGRSPGHTPRPTPPGRWPGCSPCGAAPTSSPSWWFAAPRRPRGRRRPPSWS</sequence>
<dbReference type="RefSeq" id="WP_028931806.1">
    <property type="nucleotide sequence ID" value="NZ_AUII01000039.1"/>
</dbReference>
<dbReference type="Proteomes" id="UP000321328">
    <property type="component" value="Unassembled WGS sequence"/>
</dbReference>